<dbReference type="CDD" id="cd18785">
    <property type="entry name" value="SF2_C"/>
    <property type="match status" value="1"/>
</dbReference>
<dbReference type="GO" id="GO:0016787">
    <property type="term" value="F:hydrolase activity"/>
    <property type="evidence" value="ECO:0007669"/>
    <property type="project" value="InterPro"/>
</dbReference>
<dbReference type="PROSITE" id="PS51192">
    <property type="entry name" value="HELICASE_ATP_BIND_1"/>
    <property type="match status" value="1"/>
</dbReference>
<dbReference type="GO" id="GO:0003677">
    <property type="term" value="F:DNA binding"/>
    <property type="evidence" value="ECO:0007669"/>
    <property type="project" value="InterPro"/>
</dbReference>
<dbReference type="AlphaFoldDB" id="A0A6N2YF89"/>
<dbReference type="Pfam" id="PF04851">
    <property type="entry name" value="ResIII"/>
    <property type="match status" value="1"/>
</dbReference>
<dbReference type="PANTHER" id="PTHR47396:SF1">
    <property type="entry name" value="ATP-DEPENDENT HELICASE IRC3-RELATED"/>
    <property type="match status" value="1"/>
</dbReference>
<dbReference type="GO" id="GO:0005524">
    <property type="term" value="F:ATP binding"/>
    <property type="evidence" value="ECO:0007669"/>
    <property type="project" value="InterPro"/>
</dbReference>
<dbReference type="EMBL" id="CACRTL010000015">
    <property type="protein sequence ID" value="VYT64192.1"/>
    <property type="molecule type" value="Genomic_DNA"/>
</dbReference>
<gene>
    <name evidence="3" type="ORF">CRLFYP8_01781</name>
</gene>
<dbReference type="SUPFAM" id="SSF52540">
    <property type="entry name" value="P-loop containing nucleoside triphosphate hydrolases"/>
    <property type="match status" value="2"/>
</dbReference>
<protein>
    <submittedName>
        <fullName evidence="3">Type III restriction enzyme, res subunit</fullName>
    </submittedName>
</protein>
<feature type="domain" description="Helicase ATP-binding" evidence="2">
    <location>
        <begin position="23"/>
        <end position="203"/>
    </location>
</feature>
<evidence type="ECO:0000259" key="2">
    <source>
        <dbReference type="PROSITE" id="PS51192"/>
    </source>
</evidence>
<dbReference type="SMART" id="SM00487">
    <property type="entry name" value="DEXDc"/>
    <property type="match status" value="1"/>
</dbReference>
<sequence length="890" mass="102611">MLEQILHFKGTWRSYQQRVLDKYDRYSQDRKIHIIAAPGSGKTTLGIELIKRIDYSALILVPSITIREQWVERICEAFLVKQENRDQYLSQDLKKPKLITVVTYQALHSAMSHYCGELVETNDEFKTVEEVDYHNFDVISNFKECQLGTLCLDECHHLRSEWWKSLEEFKKAFNNIFTVALTATPPYDSNLSMWTRYMDMCGDIDEEITVPELVKDGTLCPHQDYVYFNYPASQEKQKLSIFEENSQSILEQLIQDEYFCKAIMSHRFFTEEVSDDELLDDPSYLSAMIIFLNTKGVCSANKYQKLLGYKSLEPLSLKWLEILLQGFLYDDIASYRVEEQYRDELIRELKSKGLIEKRKVSLCLNQAIEKMLINSVGKCESIKEIVNYEYKTMKQELRLLILTDYIRKEYERALGDESKDVNNLGVLPFFEQLRRDSAKNKTAIKFGVLCGTMIIIPKDAQTALIELVEEPSKISFHQIGKLDDYVKVEISGNRNFITGVISEVFAQGYMQVLIGTKSLLGEGWDSPCVNSLILASFVGSYMLSNQMRGRAIRVFEKTPNKTSNIWHLVCVRPKEKLTGHYDDGGSEDFQTLARRMEHFLGLHYQQDIIENGILRLSAIKLPFSPGNIKKINKDMLKLSSKRSQLKKRWEDSLAVYDKIEIVEETEVKEEFITVVMFMDALRTLLIIVFSGIIGAVIGIPFLKSLTLIDILEYLVVIIYVGIFVMSILLSIKKLYTLANPLGRLEIFGKGIRNALEKTNQLDSLNSRVETDSFNAIHAIYLLGGTGHDKALFAKCINEFFASIDNQRYILYNPKRKNKLDCYFAIPDSFAKRKEDAHIFAGYMKPFIGNYQVIYTRNESGRKILLEARVSALANRQDRCFTRKKVKGALE</sequence>
<dbReference type="RefSeq" id="WP_156635241.1">
    <property type="nucleotide sequence ID" value="NZ_CACRTL010000015.1"/>
</dbReference>
<organism evidence="3">
    <name type="scientific">Thomasclavelia ramosa</name>
    <dbReference type="NCBI Taxonomy" id="1547"/>
    <lineage>
        <taxon>Bacteria</taxon>
        <taxon>Bacillati</taxon>
        <taxon>Bacillota</taxon>
        <taxon>Erysipelotrichia</taxon>
        <taxon>Erysipelotrichales</taxon>
        <taxon>Coprobacillaceae</taxon>
        <taxon>Thomasclavelia</taxon>
    </lineage>
</organism>
<evidence type="ECO:0000313" key="3">
    <source>
        <dbReference type="EMBL" id="VYT64192.1"/>
    </source>
</evidence>
<dbReference type="PANTHER" id="PTHR47396">
    <property type="entry name" value="TYPE I RESTRICTION ENZYME ECOKI R PROTEIN"/>
    <property type="match status" value="1"/>
</dbReference>
<dbReference type="InterPro" id="IPR006935">
    <property type="entry name" value="Helicase/UvrB_N"/>
</dbReference>
<dbReference type="Gene3D" id="3.40.50.300">
    <property type="entry name" value="P-loop containing nucleotide triphosphate hydrolases"/>
    <property type="match status" value="2"/>
</dbReference>
<keyword evidence="1" id="KW-1133">Transmembrane helix</keyword>
<accession>A0A6N2YF89</accession>
<feature type="transmembrane region" description="Helical" evidence="1">
    <location>
        <begin position="680"/>
        <end position="701"/>
    </location>
</feature>
<proteinExistence type="predicted"/>
<keyword evidence="1" id="KW-0812">Transmembrane</keyword>
<name>A0A6N2YF89_9FIRM</name>
<dbReference type="InterPro" id="IPR014001">
    <property type="entry name" value="Helicase_ATP-bd"/>
</dbReference>
<evidence type="ECO:0000256" key="1">
    <source>
        <dbReference type="SAM" id="Phobius"/>
    </source>
</evidence>
<dbReference type="GO" id="GO:0005829">
    <property type="term" value="C:cytosol"/>
    <property type="evidence" value="ECO:0007669"/>
    <property type="project" value="TreeGrafter"/>
</dbReference>
<reference evidence="3" key="1">
    <citation type="submission" date="2019-11" db="EMBL/GenBank/DDBJ databases">
        <authorList>
            <person name="Feng L."/>
        </authorList>
    </citation>
    <scope>NUCLEOTIDE SEQUENCE</scope>
    <source>
        <strain evidence="3">CramosumLFYP8</strain>
    </source>
</reference>
<keyword evidence="1" id="KW-0472">Membrane</keyword>
<feature type="transmembrane region" description="Helical" evidence="1">
    <location>
        <begin position="713"/>
        <end position="731"/>
    </location>
</feature>
<dbReference type="InterPro" id="IPR050742">
    <property type="entry name" value="Helicase_Restrict-Modif_Enz"/>
</dbReference>
<dbReference type="InterPro" id="IPR027417">
    <property type="entry name" value="P-loop_NTPase"/>
</dbReference>